<dbReference type="RefSeq" id="WP_062160567.1">
    <property type="nucleotide sequence ID" value="NZ_JAVDQS010000001.1"/>
</dbReference>
<keyword evidence="2" id="KW-1185">Reference proteome</keyword>
<dbReference type="EMBL" id="JAVDQS010000001">
    <property type="protein sequence ID" value="MDR6403688.1"/>
    <property type="molecule type" value="Genomic_DNA"/>
</dbReference>
<proteinExistence type="predicted"/>
<reference evidence="1 2" key="1">
    <citation type="submission" date="2023-07" db="EMBL/GenBank/DDBJ databases">
        <title>Sorghum-associated microbial communities from plants grown in Nebraska, USA.</title>
        <authorList>
            <person name="Schachtman D."/>
        </authorList>
    </citation>
    <scope>NUCLEOTIDE SEQUENCE [LARGE SCALE GENOMIC DNA]</scope>
    <source>
        <strain evidence="1 2">DS1709</strain>
    </source>
</reference>
<dbReference type="Proteomes" id="UP001184853">
    <property type="component" value="Unassembled WGS sequence"/>
</dbReference>
<evidence type="ECO:0000313" key="1">
    <source>
        <dbReference type="EMBL" id="MDR6403688.1"/>
    </source>
</evidence>
<evidence type="ECO:0000313" key="2">
    <source>
        <dbReference type="Proteomes" id="UP001184853"/>
    </source>
</evidence>
<organism evidence="1 2">
    <name type="scientific">Chryseobacterium geocarposphaerae</name>
    <dbReference type="NCBI Taxonomy" id="1416776"/>
    <lineage>
        <taxon>Bacteria</taxon>
        <taxon>Pseudomonadati</taxon>
        <taxon>Bacteroidota</taxon>
        <taxon>Flavobacteriia</taxon>
        <taxon>Flavobacteriales</taxon>
        <taxon>Weeksellaceae</taxon>
        <taxon>Chryseobacterium group</taxon>
        <taxon>Chryseobacterium</taxon>
    </lineage>
</organism>
<sequence length="88" mass="10702">MQGIEPKIHNSLTERMDSYRYLIKKMEEYDAESFEIISRASELQALYEDYLSNKKKLEKSIKDYKQFHDDLRKLITVKLRELKRKSKK</sequence>
<protein>
    <submittedName>
        <fullName evidence="1">Prephenate dehydrogenase</fullName>
    </submittedName>
</protein>
<comment type="caution">
    <text evidence="1">The sequence shown here is derived from an EMBL/GenBank/DDBJ whole genome shotgun (WGS) entry which is preliminary data.</text>
</comment>
<accession>A0ABU1LAF2</accession>
<gene>
    <name evidence="1" type="ORF">J2781_000592</name>
</gene>
<name>A0ABU1LAF2_9FLAO</name>